<dbReference type="InterPro" id="IPR050765">
    <property type="entry name" value="Riboflavin_Biosynth_HTPR"/>
</dbReference>
<organism evidence="2 3">
    <name type="scientific">Herbiconiux flava</name>
    <dbReference type="NCBI Taxonomy" id="881268"/>
    <lineage>
        <taxon>Bacteria</taxon>
        <taxon>Bacillati</taxon>
        <taxon>Actinomycetota</taxon>
        <taxon>Actinomycetes</taxon>
        <taxon>Micrococcales</taxon>
        <taxon>Microbacteriaceae</taxon>
        <taxon>Herbiconiux</taxon>
    </lineage>
</organism>
<dbReference type="AlphaFoldDB" id="A0A852SRE6"/>
<name>A0A852SRE6_9MICO</name>
<dbReference type="PANTHER" id="PTHR38011">
    <property type="entry name" value="DIHYDROFOLATE REDUCTASE FAMILY PROTEIN (AFU_ORTHOLOGUE AFUA_8G06820)"/>
    <property type="match status" value="1"/>
</dbReference>
<evidence type="ECO:0000313" key="2">
    <source>
        <dbReference type="EMBL" id="NYD71518.1"/>
    </source>
</evidence>
<evidence type="ECO:0000259" key="1">
    <source>
        <dbReference type="Pfam" id="PF01872"/>
    </source>
</evidence>
<dbReference type="GO" id="GO:0008703">
    <property type="term" value="F:5-amino-6-(5-phosphoribosylamino)uracil reductase activity"/>
    <property type="evidence" value="ECO:0007669"/>
    <property type="project" value="InterPro"/>
</dbReference>
<dbReference type="GO" id="GO:0009231">
    <property type="term" value="P:riboflavin biosynthetic process"/>
    <property type="evidence" value="ECO:0007669"/>
    <property type="project" value="InterPro"/>
</dbReference>
<feature type="domain" description="Bacterial bifunctional deaminase-reductase C-terminal" evidence="1">
    <location>
        <begin position="12"/>
        <end position="154"/>
    </location>
</feature>
<proteinExistence type="predicted"/>
<dbReference type="Pfam" id="PF01872">
    <property type="entry name" value="RibD_C"/>
    <property type="match status" value="1"/>
</dbReference>
<gene>
    <name evidence="2" type="ORF">BJ984_002676</name>
</gene>
<accession>A0A852SRE6</accession>
<dbReference type="EMBL" id="JACCBM010000001">
    <property type="protein sequence ID" value="NYD71518.1"/>
    <property type="molecule type" value="Genomic_DNA"/>
</dbReference>
<dbReference type="Proteomes" id="UP000549913">
    <property type="component" value="Unassembled WGS sequence"/>
</dbReference>
<dbReference type="InterPro" id="IPR024072">
    <property type="entry name" value="DHFR-like_dom_sf"/>
</dbReference>
<protein>
    <submittedName>
        <fullName evidence="2">Dihydrofolate reductase</fullName>
    </submittedName>
</protein>
<evidence type="ECO:0000313" key="3">
    <source>
        <dbReference type="Proteomes" id="UP000549913"/>
    </source>
</evidence>
<reference evidence="2 3" key="1">
    <citation type="submission" date="2020-07" db="EMBL/GenBank/DDBJ databases">
        <title>Sequencing the genomes of 1000 actinobacteria strains.</title>
        <authorList>
            <person name="Klenk H.-P."/>
        </authorList>
    </citation>
    <scope>NUCLEOTIDE SEQUENCE [LARGE SCALE GENOMIC DNA]</scope>
    <source>
        <strain evidence="2 3">DSM 26474</strain>
    </source>
</reference>
<sequence length="186" mass="19833">MVTGRSGKTQYYVAASVDGYIADREGGLEWLLQFAFEEFQDEYDAFLAEVGVVVMGSATYEFVLAEGGPWAYPEQVSWVLSSRPLPLPEQQEGELRFARGDVAELHAQWVEAADGRNIWIVGGGDVAAQVADAGLLDEIVLTTMPVVLGAGTPLLPIAATSGVLIASGTHVHPSGAISTRYALPRP</sequence>
<dbReference type="Gene3D" id="3.40.430.10">
    <property type="entry name" value="Dihydrofolate Reductase, subunit A"/>
    <property type="match status" value="1"/>
</dbReference>
<keyword evidence="3" id="KW-1185">Reference proteome</keyword>
<dbReference type="InterPro" id="IPR002734">
    <property type="entry name" value="RibDG_C"/>
</dbReference>
<comment type="caution">
    <text evidence="2">The sequence shown here is derived from an EMBL/GenBank/DDBJ whole genome shotgun (WGS) entry which is preliminary data.</text>
</comment>
<dbReference type="PANTHER" id="PTHR38011:SF11">
    <property type="entry name" value="2,5-DIAMINO-6-RIBOSYLAMINO-4(3H)-PYRIMIDINONE 5'-PHOSPHATE REDUCTASE"/>
    <property type="match status" value="1"/>
</dbReference>
<dbReference type="SUPFAM" id="SSF53597">
    <property type="entry name" value="Dihydrofolate reductase-like"/>
    <property type="match status" value="1"/>
</dbReference>
<dbReference type="RefSeq" id="WP_179548452.1">
    <property type="nucleotide sequence ID" value="NZ_BSEW01000002.1"/>
</dbReference>